<evidence type="ECO:0000313" key="2">
    <source>
        <dbReference type="EMBL" id="AFQ51439.1"/>
    </source>
</evidence>
<proteinExistence type="predicted"/>
<evidence type="ECO:0000256" key="1">
    <source>
        <dbReference type="SAM" id="MobiDB-lite"/>
    </source>
</evidence>
<dbReference type="RefSeq" id="WP_014900196.1">
    <property type="nucleotide sequence ID" value="NC_018514.1"/>
</dbReference>
<dbReference type="AlphaFoldDB" id="A0A9W3K6S0"/>
<evidence type="ECO:0000313" key="3">
    <source>
        <dbReference type="Proteomes" id="UP000032866"/>
    </source>
</evidence>
<accession>A0A9W3K6S0</accession>
<gene>
    <name evidence="2" type="ORF">GEM_5052</name>
</gene>
<protein>
    <submittedName>
        <fullName evidence="2">Uncharacterized protein</fullName>
    </submittedName>
</protein>
<organism evidence="2 3">
    <name type="scientific">Burkholderia cepacia GG4</name>
    <dbReference type="NCBI Taxonomy" id="1009846"/>
    <lineage>
        <taxon>Bacteria</taxon>
        <taxon>Pseudomonadati</taxon>
        <taxon>Pseudomonadota</taxon>
        <taxon>Betaproteobacteria</taxon>
        <taxon>Burkholderiales</taxon>
        <taxon>Burkholderiaceae</taxon>
        <taxon>Burkholderia</taxon>
        <taxon>Burkholderia cepacia complex</taxon>
    </lineage>
</organism>
<dbReference type="EMBL" id="CP003775">
    <property type="protein sequence ID" value="AFQ51439.1"/>
    <property type="molecule type" value="Genomic_DNA"/>
</dbReference>
<dbReference type="Proteomes" id="UP000032866">
    <property type="component" value="Chromosome 2"/>
</dbReference>
<sequence>MFPNVPPASVDTERLPIALPTVPGTLDVLRVRHAELAGTLSRLPLDRMGIHLNTALASTRALFAQLDTELAPHARDALGAARQTFAAAQATLGQEGASASNVQRALTQFTRTSSALRALADDLEHHPEWLLPGAAGDAQPVDAARRASDGR</sequence>
<reference evidence="2 3" key="1">
    <citation type="journal article" date="2012" name="J. Bacteriol.">
        <title>Complete Genome Sequence of Burkholderia sp. Strain GG4, a Betaproteobacterium That Reduces 3-Oxo-N-Acylhomoserine Lactones and Produces Different N-Acylhomoserine Lactones.</title>
        <authorList>
            <person name="Hong K.W."/>
            <person name="Koh C.L."/>
            <person name="Sam C.K."/>
            <person name="Yin W.F."/>
            <person name="Chan K.G."/>
        </authorList>
    </citation>
    <scope>NUCLEOTIDE SEQUENCE [LARGE SCALE GENOMIC DNA]</scope>
    <source>
        <strain evidence="2 3">GG4</strain>
    </source>
</reference>
<feature type="region of interest" description="Disordered" evidence="1">
    <location>
        <begin position="130"/>
        <end position="151"/>
    </location>
</feature>
<dbReference type="KEGG" id="bct:GEM_5052"/>
<name>A0A9W3K6S0_BURCE</name>